<dbReference type="AlphaFoldDB" id="A0A6J6TQI0"/>
<evidence type="ECO:0000256" key="3">
    <source>
        <dbReference type="ARBA" id="ARBA00022643"/>
    </source>
</evidence>
<organism evidence="7">
    <name type="scientific">freshwater metagenome</name>
    <dbReference type="NCBI Taxonomy" id="449393"/>
    <lineage>
        <taxon>unclassified sequences</taxon>
        <taxon>metagenomes</taxon>
        <taxon>ecological metagenomes</taxon>
    </lineage>
</organism>
<evidence type="ECO:0000256" key="5">
    <source>
        <dbReference type="ARBA" id="ARBA00024042"/>
    </source>
</evidence>
<dbReference type="FunFam" id="3.20.20.70:FF:000029">
    <property type="entry name" value="L-lactate dehydrogenase"/>
    <property type="match status" value="1"/>
</dbReference>
<feature type="domain" description="FMN hydroxy acid dehydrogenase" evidence="6">
    <location>
        <begin position="30"/>
        <end position="407"/>
    </location>
</feature>
<gene>
    <name evidence="7" type="ORF">UFOPK2827_00442</name>
</gene>
<reference evidence="7" key="1">
    <citation type="submission" date="2020-05" db="EMBL/GenBank/DDBJ databases">
        <authorList>
            <person name="Chiriac C."/>
            <person name="Salcher M."/>
            <person name="Ghai R."/>
            <person name="Kavagutti S V."/>
        </authorList>
    </citation>
    <scope>NUCLEOTIDE SEQUENCE</scope>
</reference>
<dbReference type="InterPro" id="IPR008259">
    <property type="entry name" value="FMN_hydac_DH_AS"/>
</dbReference>
<sequence length="410" mass="45020">MIRSSRKLPSLPYFWSLIDWTLPSLNPYKGKLQRAQNVADLAAIAKKRTPKVVFDYVEGSAVDEVAYDRTRQALARVEINSRVLRDVSDVDTSTKILGKSIDLPICFAPTGYTRLMHHVGEPAVANVAAENNLIYALSTMGTTSPAELAAAVPNARRWFQLYVMKNRSDTLAVIKQAKDAGFEALVLTVDTPVAGLRYRDNRNGLTVPPKIRLSTVLSIARKPIWWLNLFTTGKLEFAAFRGWDKPLSELAALIFDPSTDYEDIKWLRTVWDGPIVIKGIQSVADAKAVAKCGVQGIILSNHGGRQFDRGPVPLEILPDVVDAVGKKVEVYIDGGMMSGLDALSAVALGAKAVFIGRAYLYGAMANGEKGVQQVIDLMRREFINGMSLSGSRTIEEVQKNGAQIRSSFHE</sequence>
<dbReference type="Pfam" id="PF01070">
    <property type="entry name" value="FMN_dh"/>
    <property type="match status" value="1"/>
</dbReference>
<keyword evidence="3" id="KW-0288">FMN</keyword>
<dbReference type="GO" id="GO:0016614">
    <property type="term" value="F:oxidoreductase activity, acting on CH-OH group of donors"/>
    <property type="evidence" value="ECO:0007669"/>
    <property type="project" value="UniProtKB-ARBA"/>
</dbReference>
<dbReference type="InterPro" id="IPR037396">
    <property type="entry name" value="FMN_HAD"/>
</dbReference>
<dbReference type="EMBL" id="CAEZZE010000055">
    <property type="protein sequence ID" value="CAB4748807.1"/>
    <property type="molecule type" value="Genomic_DNA"/>
</dbReference>
<name>A0A6J6TQI0_9ZZZZ</name>
<evidence type="ECO:0000313" key="7">
    <source>
        <dbReference type="EMBL" id="CAB4748807.1"/>
    </source>
</evidence>
<evidence type="ECO:0000256" key="2">
    <source>
        <dbReference type="ARBA" id="ARBA00022630"/>
    </source>
</evidence>
<dbReference type="InterPro" id="IPR012133">
    <property type="entry name" value="Alpha-hydoxy_acid_DH_FMN"/>
</dbReference>
<dbReference type="Gene3D" id="3.20.20.70">
    <property type="entry name" value="Aldolase class I"/>
    <property type="match status" value="1"/>
</dbReference>
<dbReference type="SUPFAM" id="SSF51395">
    <property type="entry name" value="FMN-linked oxidoreductases"/>
    <property type="match status" value="1"/>
</dbReference>
<evidence type="ECO:0000256" key="4">
    <source>
        <dbReference type="ARBA" id="ARBA00023002"/>
    </source>
</evidence>
<evidence type="ECO:0000256" key="1">
    <source>
        <dbReference type="ARBA" id="ARBA00001917"/>
    </source>
</evidence>
<keyword evidence="4" id="KW-0560">Oxidoreductase</keyword>
<dbReference type="PROSITE" id="PS00557">
    <property type="entry name" value="FMN_HYDROXY_ACID_DH_1"/>
    <property type="match status" value="1"/>
</dbReference>
<dbReference type="PANTHER" id="PTHR10578:SF107">
    <property type="entry name" value="2-HYDROXYACID OXIDASE 1"/>
    <property type="match status" value="1"/>
</dbReference>
<dbReference type="GO" id="GO:0010181">
    <property type="term" value="F:FMN binding"/>
    <property type="evidence" value="ECO:0007669"/>
    <property type="project" value="InterPro"/>
</dbReference>
<protein>
    <submittedName>
        <fullName evidence="7">Unannotated protein</fullName>
    </submittedName>
</protein>
<keyword evidence="2" id="KW-0285">Flavoprotein</keyword>
<dbReference type="InterPro" id="IPR000262">
    <property type="entry name" value="FMN-dep_DH"/>
</dbReference>
<comment type="similarity">
    <text evidence="5">Belongs to the FMN-dependent alpha-hydroxy acid dehydrogenase family.</text>
</comment>
<proteinExistence type="inferred from homology"/>
<dbReference type="PANTHER" id="PTHR10578">
    <property type="entry name" value="S -2-HYDROXY-ACID OXIDASE-RELATED"/>
    <property type="match status" value="1"/>
</dbReference>
<accession>A0A6J6TQI0</accession>
<dbReference type="PIRSF" id="PIRSF000138">
    <property type="entry name" value="Al-hdrx_acd_dh"/>
    <property type="match status" value="1"/>
</dbReference>
<dbReference type="CDD" id="cd02809">
    <property type="entry name" value="alpha_hydroxyacid_oxid_FMN"/>
    <property type="match status" value="1"/>
</dbReference>
<dbReference type="PROSITE" id="PS51349">
    <property type="entry name" value="FMN_HYDROXY_ACID_DH_2"/>
    <property type="match status" value="1"/>
</dbReference>
<comment type="cofactor">
    <cofactor evidence="1">
        <name>FMN</name>
        <dbReference type="ChEBI" id="CHEBI:58210"/>
    </cofactor>
</comment>
<evidence type="ECO:0000259" key="6">
    <source>
        <dbReference type="PROSITE" id="PS51349"/>
    </source>
</evidence>
<dbReference type="InterPro" id="IPR013785">
    <property type="entry name" value="Aldolase_TIM"/>
</dbReference>